<dbReference type="Gene3D" id="3.40.50.1820">
    <property type="entry name" value="alpha/beta hydrolase"/>
    <property type="match status" value="1"/>
</dbReference>
<dbReference type="InterPro" id="IPR029058">
    <property type="entry name" value="AB_hydrolase_fold"/>
</dbReference>
<organism evidence="3 4">
    <name type="scientific">Chrysochromulina tobinii</name>
    <dbReference type="NCBI Taxonomy" id="1460289"/>
    <lineage>
        <taxon>Eukaryota</taxon>
        <taxon>Haptista</taxon>
        <taxon>Haptophyta</taxon>
        <taxon>Prymnesiophyceae</taxon>
        <taxon>Prymnesiales</taxon>
        <taxon>Chrysochromulinaceae</taxon>
        <taxon>Chrysochromulina</taxon>
    </lineage>
</organism>
<dbReference type="PROSITE" id="PS00131">
    <property type="entry name" value="CARBOXYPEPT_SER_SER"/>
    <property type="match status" value="1"/>
</dbReference>
<gene>
    <name evidence="3" type="ORF">Ctob_000692</name>
</gene>
<keyword evidence="4" id="KW-1185">Reference proteome</keyword>
<dbReference type="InterPro" id="IPR018202">
    <property type="entry name" value="Ser_caboxypep_ser_AS"/>
</dbReference>
<dbReference type="GO" id="GO:0006508">
    <property type="term" value="P:proteolysis"/>
    <property type="evidence" value="ECO:0007669"/>
    <property type="project" value="UniProtKB-KW"/>
</dbReference>
<name>A0A0M0J6R4_9EUKA</name>
<reference evidence="4" key="1">
    <citation type="journal article" date="2015" name="PLoS Genet.">
        <title>Genome Sequence and Transcriptome Analyses of Chrysochromulina tobin: Metabolic Tools for Enhanced Algal Fitness in the Prominent Order Prymnesiales (Haptophyceae).</title>
        <authorList>
            <person name="Hovde B.T."/>
            <person name="Deodato C.R."/>
            <person name="Hunsperger H.M."/>
            <person name="Ryken S.A."/>
            <person name="Yost W."/>
            <person name="Jha R.K."/>
            <person name="Patterson J."/>
            <person name="Monnat R.J. Jr."/>
            <person name="Barlow S.B."/>
            <person name="Starkenburg S.R."/>
            <person name="Cattolico R.A."/>
        </authorList>
    </citation>
    <scope>NUCLEOTIDE SEQUENCE</scope>
    <source>
        <strain evidence="4">CCMP291</strain>
    </source>
</reference>
<dbReference type="InterPro" id="IPR001563">
    <property type="entry name" value="Peptidase_S10"/>
</dbReference>
<dbReference type="InterPro" id="IPR033124">
    <property type="entry name" value="Ser_caboxypep_his_AS"/>
</dbReference>
<keyword evidence="2 3" id="KW-0121">Carboxypeptidase</keyword>
<dbReference type="OrthoDB" id="443318at2759"/>
<proteinExistence type="inferred from homology"/>
<dbReference type="AlphaFoldDB" id="A0A0M0J6R4"/>
<dbReference type="PROSITE" id="PS00560">
    <property type="entry name" value="CARBOXYPEPT_SER_HIS"/>
    <property type="match status" value="1"/>
</dbReference>
<dbReference type="GO" id="GO:0004185">
    <property type="term" value="F:serine-type carboxypeptidase activity"/>
    <property type="evidence" value="ECO:0007669"/>
    <property type="project" value="UniProtKB-UniRule"/>
</dbReference>
<evidence type="ECO:0000256" key="1">
    <source>
        <dbReference type="ARBA" id="ARBA00009431"/>
    </source>
</evidence>
<dbReference type="EC" id="3.4.16.-" evidence="2"/>
<dbReference type="PRINTS" id="PR00724">
    <property type="entry name" value="CRBOXYPTASEC"/>
</dbReference>
<accession>A0A0M0J6R4</accession>
<dbReference type="EMBL" id="JWZX01003306">
    <property type="protein sequence ID" value="KOO22145.1"/>
    <property type="molecule type" value="Genomic_DNA"/>
</dbReference>
<comment type="caution">
    <text evidence="3">The sequence shown here is derived from an EMBL/GenBank/DDBJ whole genome shotgun (WGS) entry which is preliminary data.</text>
</comment>
<evidence type="ECO:0000256" key="2">
    <source>
        <dbReference type="RuleBase" id="RU361156"/>
    </source>
</evidence>
<dbReference type="Proteomes" id="UP000037460">
    <property type="component" value="Unassembled WGS sequence"/>
</dbReference>
<sequence length="480" mass="53732">MFSGYVNTSEMMGIPCQVHYWFIESEGDATTDPTLLWTNGGPGASSMFGITVELGPLLLNEYSLSTDEYFKTGVPTLYRNDFSWSKLGSILMFDWAPPVGFSYCNNDPTGDGFSCGKWDDERMAKLSYAALSGWYDLFPERRNNKLFLTGESYAGIYVPKLAQQILLHNDPKVRPQLAGFAVGDGCLGTESGVCGSGNGPWWDVLFLYGHHQISTELFDELVSECGMDYLKYAKPEVDPIKCREALNRIDYEKGGYFGYALYDDCIYQEGLRRRRRRRLDASLGRSEGRVERTERVAVAATTEAGGGVPVRGHGWGGALNDYVCGGGDAYLKWIASGAVRTAMHVPLNSYFYDSDGGGPYSGSEKNLMPFYHQVAATTDLKVLIYNGDSDPSINSFEAANWTSHMGYIPTQTWRPWTLDNCLRMGGYVTRYQDHRFDFLTIRGSGHMVPQFKPEPALEFLRAWIKGEDYKHYNSSCTHPP</sequence>
<dbReference type="PANTHER" id="PTHR11802">
    <property type="entry name" value="SERINE PROTEASE FAMILY S10 SERINE CARBOXYPEPTIDASE"/>
    <property type="match status" value="1"/>
</dbReference>
<dbReference type="SUPFAM" id="SSF53474">
    <property type="entry name" value="alpha/beta-Hydrolases"/>
    <property type="match status" value="1"/>
</dbReference>
<evidence type="ECO:0000313" key="4">
    <source>
        <dbReference type="Proteomes" id="UP000037460"/>
    </source>
</evidence>
<protein>
    <recommendedName>
        <fullName evidence="2">Carboxypeptidase</fullName>
        <ecNumber evidence="2">3.4.16.-</ecNumber>
    </recommendedName>
</protein>
<dbReference type="Pfam" id="PF00450">
    <property type="entry name" value="Peptidase_S10"/>
    <property type="match status" value="1"/>
</dbReference>
<comment type="similarity">
    <text evidence="1 2">Belongs to the peptidase S10 family.</text>
</comment>
<keyword evidence="2" id="KW-0645">Protease</keyword>
<evidence type="ECO:0000313" key="3">
    <source>
        <dbReference type="EMBL" id="KOO22145.1"/>
    </source>
</evidence>
<keyword evidence="2" id="KW-0378">Hydrolase</keyword>
<dbReference type="PANTHER" id="PTHR11802:SF201">
    <property type="entry name" value="CARBOXYPEPTIDASE"/>
    <property type="match status" value="1"/>
</dbReference>
<dbReference type="Gene3D" id="3.40.50.12670">
    <property type="match status" value="1"/>
</dbReference>